<sequence>MNLLAAHRLVRWIRELGADRAIFLCVFSKRRSNPSPRVVNMLCATQPDATALTKQVEQLRCDYLHTVVHKILQLRTLQ</sequence>
<dbReference type="Proteomes" id="UP000008810">
    <property type="component" value="Chromosome 1"/>
</dbReference>
<reference evidence="2" key="3">
    <citation type="submission" date="2018-08" db="UniProtKB">
        <authorList>
            <consortium name="EnsemblPlants"/>
        </authorList>
    </citation>
    <scope>IDENTIFICATION</scope>
    <source>
        <strain evidence="2">cv. Bd21</strain>
    </source>
</reference>
<evidence type="ECO:0000313" key="2">
    <source>
        <dbReference type="EnsemblPlants" id="PNT78413"/>
    </source>
</evidence>
<name>A0A2K2DVV6_BRADI</name>
<gene>
    <name evidence="1" type="ORF">BRADI_1g78976v3</name>
</gene>
<evidence type="ECO:0000313" key="1">
    <source>
        <dbReference type="EMBL" id="PNT78413.1"/>
    </source>
</evidence>
<evidence type="ECO:0000313" key="3">
    <source>
        <dbReference type="Proteomes" id="UP000008810"/>
    </source>
</evidence>
<keyword evidence="3" id="KW-1185">Reference proteome</keyword>
<dbReference type="AlphaFoldDB" id="A0A2K2DVV6"/>
<dbReference type="InParanoid" id="A0A2K2DVV6"/>
<accession>A0A2K2DVV6</accession>
<organism evidence="1">
    <name type="scientific">Brachypodium distachyon</name>
    <name type="common">Purple false brome</name>
    <name type="synonym">Trachynia distachya</name>
    <dbReference type="NCBI Taxonomy" id="15368"/>
    <lineage>
        <taxon>Eukaryota</taxon>
        <taxon>Viridiplantae</taxon>
        <taxon>Streptophyta</taxon>
        <taxon>Embryophyta</taxon>
        <taxon>Tracheophyta</taxon>
        <taxon>Spermatophyta</taxon>
        <taxon>Magnoliopsida</taxon>
        <taxon>Liliopsida</taxon>
        <taxon>Poales</taxon>
        <taxon>Poaceae</taxon>
        <taxon>BOP clade</taxon>
        <taxon>Pooideae</taxon>
        <taxon>Stipodae</taxon>
        <taxon>Brachypodieae</taxon>
        <taxon>Brachypodium</taxon>
    </lineage>
</organism>
<proteinExistence type="predicted"/>
<dbReference type="EnsemblPlants" id="PNT78413">
    <property type="protein sequence ID" value="PNT78413"/>
    <property type="gene ID" value="BRADI_1g78976v3"/>
</dbReference>
<dbReference type="EMBL" id="CM000880">
    <property type="protein sequence ID" value="PNT78413.1"/>
    <property type="molecule type" value="Genomic_DNA"/>
</dbReference>
<protein>
    <submittedName>
        <fullName evidence="1 2">Uncharacterized protein</fullName>
    </submittedName>
</protein>
<dbReference type="Gramene" id="PNT78413">
    <property type="protein sequence ID" value="PNT78413"/>
    <property type="gene ID" value="BRADI_1g78976v3"/>
</dbReference>
<reference evidence="1 2" key="1">
    <citation type="journal article" date="2010" name="Nature">
        <title>Genome sequencing and analysis of the model grass Brachypodium distachyon.</title>
        <authorList>
            <consortium name="International Brachypodium Initiative"/>
        </authorList>
    </citation>
    <scope>NUCLEOTIDE SEQUENCE [LARGE SCALE GENOMIC DNA]</scope>
    <source>
        <strain evidence="1 2">Bd21</strain>
    </source>
</reference>
<reference evidence="1" key="2">
    <citation type="submission" date="2017-06" db="EMBL/GenBank/DDBJ databases">
        <title>WGS assembly of Brachypodium distachyon.</title>
        <authorList>
            <consortium name="The International Brachypodium Initiative"/>
            <person name="Lucas S."/>
            <person name="Harmon-Smith M."/>
            <person name="Lail K."/>
            <person name="Tice H."/>
            <person name="Grimwood J."/>
            <person name="Bruce D."/>
            <person name="Barry K."/>
            <person name="Shu S."/>
            <person name="Lindquist E."/>
            <person name="Wang M."/>
            <person name="Pitluck S."/>
            <person name="Vogel J.P."/>
            <person name="Garvin D.F."/>
            <person name="Mockler T.C."/>
            <person name="Schmutz J."/>
            <person name="Rokhsar D."/>
            <person name="Bevan M.W."/>
        </authorList>
    </citation>
    <scope>NUCLEOTIDE SEQUENCE</scope>
    <source>
        <strain evidence="1">Bd21</strain>
    </source>
</reference>